<dbReference type="CDD" id="cd02009">
    <property type="entry name" value="TPP_SHCHC_synthase"/>
    <property type="match status" value="1"/>
</dbReference>
<dbReference type="RefSeq" id="WP_338203381.1">
    <property type="nucleotide sequence ID" value="NZ_JAEKNR010000172.1"/>
</dbReference>
<dbReference type="PANTHER" id="PTHR42916:SF1">
    <property type="entry name" value="PROTEIN PHYLLO, CHLOROPLASTIC"/>
    <property type="match status" value="1"/>
</dbReference>
<comment type="pathway">
    <text evidence="7">Quinol/quinone metabolism; 1,4-dihydroxy-2-naphthoate biosynthesis; 1,4-dihydroxy-2-naphthoate from chorismate: step 2/7.</text>
</comment>
<evidence type="ECO:0000256" key="7">
    <source>
        <dbReference type="HAMAP-Rule" id="MF_01659"/>
    </source>
</evidence>
<feature type="domain" description="Menaquinone biosynthesis protein MenD middle" evidence="11">
    <location>
        <begin position="221"/>
        <end position="399"/>
    </location>
</feature>
<evidence type="ECO:0000313" key="13">
    <source>
        <dbReference type="Proteomes" id="UP000612893"/>
    </source>
</evidence>
<name>A0A934K7G7_9BACT</name>
<dbReference type="HAMAP" id="MF_01659">
    <property type="entry name" value="MenD"/>
    <property type="match status" value="1"/>
</dbReference>
<dbReference type="GO" id="GO:0030976">
    <property type="term" value="F:thiamine pyrophosphate binding"/>
    <property type="evidence" value="ECO:0007669"/>
    <property type="project" value="UniProtKB-UniRule"/>
</dbReference>
<comment type="similarity">
    <text evidence="7">Belongs to the TPP enzyme family. MenD subfamily.</text>
</comment>
<comment type="subunit">
    <text evidence="7">Homodimer.</text>
</comment>
<comment type="cofactor">
    <cofactor evidence="7">
        <name>thiamine diphosphate</name>
        <dbReference type="ChEBI" id="CHEBI:58937"/>
    </cofactor>
    <text evidence="7">Binds 1 thiamine pyrophosphate per subunit.</text>
</comment>
<dbReference type="Pfam" id="PF02776">
    <property type="entry name" value="TPP_enzyme_N"/>
    <property type="match status" value="1"/>
</dbReference>
<evidence type="ECO:0000256" key="6">
    <source>
        <dbReference type="ARBA" id="ARBA00023211"/>
    </source>
</evidence>
<dbReference type="InterPro" id="IPR029061">
    <property type="entry name" value="THDP-binding"/>
</dbReference>
<dbReference type="NCBIfam" id="TIGR00173">
    <property type="entry name" value="menD"/>
    <property type="match status" value="1"/>
</dbReference>
<dbReference type="InterPro" id="IPR011766">
    <property type="entry name" value="TPP_enzyme_TPP-bd"/>
</dbReference>
<comment type="cofactor">
    <cofactor evidence="7">
        <name>Mg(2+)</name>
        <dbReference type="ChEBI" id="CHEBI:18420"/>
    </cofactor>
    <cofactor evidence="7">
        <name>Mn(2+)</name>
        <dbReference type="ChEBI" id="CHEBI:29035"/>
    </cofactor>
</comment>
<evidence type="ECO:0000256" key="3">
    <source>
        <dbReference type="ARBA" id="ARBA00022723"/>
    </source>
</evidence>
<evidence type="ECO:0000313" key="12">
    <source>
        <dbReference type="EMBL" id="MBJ7599770.1"/>
    </source>
</evidence>
<evidence type="ECO:0000259" key="9">
    <source>
        <dbReference type="Pfam" id="PF02775"/>
    </source>
</evidence>
<feature type="domain" description="Thiamine pyrophosphate enzyme N-terminal TPP-binding" evidence="10">
    <location>
        <begin position="11"/>
        <end position="124"/>
    </location>
</feature>
<dbReference type="GO" id="GO:0009234">
    <property type="term" value="P:menaquinone biosynthetic process"/>
    <property type="evidence" value="ECO:0007669"/>
    <property type="project" value="UniProtKB-UniRule"/>
</dbReference>
<dbReference type="EMBL" id="JAEKNR010000172">
    <property type="protein sequence ID" value="MBJ7599770.1"/>
    <property type="molecule type" value="Genomic_DNA"/>
</dbReference>
<dbReference type="InterPro" id="IPR032264">
    <property type="entry name" value="MenD_middle"/>
</dbReference>
<feature type="region of interest" description="Disordered" evidence="8">
    <location>
        <begin position="178"/>
        <end position="207"/>
    </location>
</feature>
<dbReference type="Pfam" id="PF02775">
    <property type="entry name" value="TPP_enzyme_C"/>
    <property type="match status" value="1"/>
</dbReference>
<reference evidence="12" key="1">
    <citation type="submission" date="2020-10" db="EMBL/GenBank/DDBJ databases">
        <title>Ca. Dormibacterota MAGs.</title>
        <authorList>
            <person name="Montgomery K."/>
        </authorList>
    </citation>
    <scope>NUCLEOTIDE SEQUENCE [LARGE SCALE GENOMIC DNA]</scope>
    <source>
        <strain evidence="12">SC8812_S17_10</strain>
    </source>
</reference>
<gene>
    <name evidence="7 12" type="primary">menD</name>
    <name evidence="12" type="ORF">JF922_17045</name>
</gene>
<dbReference type="Gene3D" id="3.40.50.970">
    <property type="match status" value="2"/>
</dbReference>
<keyword evidence="4 7" id="KW-0460">Magnesium</keyword>
<evidence type="ECO:0000259" key="11">
    <source>
        <dbReference type="Pfam" id="PF16582"/>
    </source>
</evidence>
<dbReference type="CDD" id="cd07037">
    <property type="entry name" value="TPP_PYR_MenD"/>
    <property type="match status" value="1"/>
</dbReference>
<keyword evidence="5 7" id="KW-0786">Thiamine pyrophosphate</keyword>
<dbReference type="SUPFAM" id="SSF52467">
    <property type="entry name" value="DHS-like NAD/FAD-binding domain"/>
    <property type="match status" value="1"/>
</dbReference>
<keyword evidence="3 7" id="KW-0479">Metal-binding</keyword>
<keyword evidence="13" id="KW-1185">Reference proteome</keyword>
<comment type="pathway">
    <text evidence="7">Quinol/quinone metabolism; menaquinone biosynthesis.</text>
</comment>
<proteinExistence type="inferred from homology"/>
<keyword evidence="1 7" id="KW-0474">Menaquinone biosynthesis</keyword>
<sequence>MSDGKVTQAFAATFVEELARCGLRDVCIAPGSRSAPLAMAFARNLIVRVWMHVDERCAGFFALGMAKTAGRPVAVLCTSGTAAAELHPAVIEAHQSFTPLLLLTADRPPELREVGANQAIDQARLYGSAVRWFFDPGPPEERPESDRAWRRLAARALAEAEGPPAGPVHLNLPFREPLTGEPGEAPEVQRAARPPTRLRRGHPQPTPETVDAVAAALEDASRPLVVAGEMRRGERLRLALDALLSRLDAPLLAEPSSQLRRRSAVGLVEAYDALLREPEWAAAHEPDLVLRLGAPPTSKPLNQLLARCAPVTLVLDPEGGWRDPDQLATELVRCDPEPLLHQVAARLQSSTGRWQQEWRDAGAVAAAAMDRRMARTPMHEGHVVSSLAQELPEHASVFVGSSMAIRDVDTFWPPTPPGHRFFGNRGASGIDGLVSTGLGMAGAASGLGPAVLLLGDLSLYHDMNGLWAVRRHGLRVVVVVLDNGGGGIFDFLPPAAHTDVFEELFATPVGLRWEDVARLYDLRFVAATEPAALQAALREAFASPQSTMVCASFDRAASVRGHRACWGAVAEGLLVLERANRLGRPAVP</sequence>
<dbReference type="InterPro" id="IPR012001">
    <property type="entry name" value="Thiamin_PyroP_enz_TPP-bd_dom"/>
</dbReference>
<dbReference type="PANTHER" id="PTHR42916">
    <property type="entry name" value="2-SUCCINYL-5-ENOLPYRUVYL-6-HYDROXY-3-CYCLOHEXENE-1-CARBOXYLATE SYNTHASE"/>
    <property type="match status" value="1"/>
</dbReference>
<dbReference type="Pfam" id="PF16582">
    <property type="entry name" value="TPP_enzyme_M_2"/>
    <property type="match status" value="1"/>
</dbReference>
<dbReference type="SUPFAM" id="SSF52518">
    <property type="entry name" value="Thiamin diphosphate-binding fold (THDP-binding)"/>
    <property type="match status" value="2"/>
</dbReference>
<dbReference type="AlphaFoldDB" id="A0A934K7G7"/>
<evidence type="ECO:0000256" key="2">
    <source>
        <dbReference type="ARBA" id="ARBA00022679"/>
    </source>
</evidence>
<evidence type="ECO:0000259" key="10">
    <source>
        <dbReference type="Pfam" id="PF02776"/>
    </source>
</evidence>
<comment type="caution">
    <text evidence="12">The sequence shown here is derived from an EMBL/GenBank/DDBJ whole genome shotgun (WGS) entry which is preliminary data.</text>
</comment>
<evidence type="ECO:0000256" key="1">
    <source>
        <dbReference type="ARBA" id="ARBA00022428"/>
    </source>
</evidence>
<comment type="catalytic activity">
    <reaction evidence="7">
        <text>isochorismate + 2-oxoglutarate + H(+) = 5-enolpyruvoyl-6-hydroxy-2-succinyl-cyclohex-3-ene-1-carboxylate + CO2</text>
        <dbReference type="Rhea" id="RHEA:25593"/>
        <dbReference type="ChEBI" id="CHEBI:15378"/>
        <dbReference type="ChEBI" id="CHEBI:16526"/>
        <dbReference type="ChEBI" id="CHEBI:16810"/>
        <dbReference type="ChEBI" id="CHEBI:29780"/>
        <dbReference type="ChEBI" id="CHEBI:58818"/>
        <dbReference type="EC" id="2.2.1.9"/>
    </reaction>
</comment>
<protein>
    <recommendedName>
        <fullName evidence="7">2-succinyl-5-enolpyruvyl-6-hydroxy-3-cyclohexene-1-carboxylate synthase</fullName>
        <shortName evidence="7">SEPHCHC synthase</shortName>
        <ecNumber evidence="7">2.2.1.9</ecNumber>
    </recommendedName>
    <alternativeName>
        <fullName evidence="7">Menaquinone biosynthesis protein MenD</fullName>
    </alternativeName>
</protein>
<dbReference type="InterPro" id="IPR029035">
    <property type="entry name" value="DHS-like_NAD/FAD-binding_dom"/>
</dbReference>
<evidence type="ECO:0000256" key="4">
    <source>
        <dbReference type="ARBA" id="ARBA00022842"/>
    </source>
</evidence>
<accession>A0A934K7G7</accession>
<keyword evidence="2 7" id="KW-0808">Transferase</keyword>
<evidence type="ECO:0000256" key="5">
    <source>
        <dbReference type="ARBA" id="ARBA00023052"/>
    </source>
</evidence>
<evidence type="ECO:0000256" key="8">
    <source>
        <dbReference type="SAM" id="MobiDB-lite"/>
    </source>
</evidence>
<dbReference type="GO" id="GO:0030145">
    <property type="term" value="F:manganese ion binding"/>
    <property type="evidence" value="ECO:0007669"/>
    <property type="project" value="UniProtKB-UniRule"/>
</dbReference>
<dbReference type="InterPro" id="IPR004433">
    <property type="entry name" value="MenaQ_synth_MenD"/>
</dbReference>
<feature type="domain" description="Thiamine pyrophosphate enzyme TPP-binding" evidence="9">
    <location>
        <begin position="432"/>
        <end position="549"/>
    </location>
</feature>
<dbReference type="GO" id="GO:0070204">
    <property type="term" value="F:2-succinyl-5-enolpyruvyl-6-hydroxy-3-cyclohexene-1-carboxylic-acid synthase activity"/>
    <property type="evidence" value="ECO:0007669"/>
    <property type="project" value="UniProtKB-UniRule"/>
</dbReference>
<organism evidence="12 13">
    <name type="scientific">Candidatus Nephthysia bennettiae</name>
    <dbReference type="NCBI Taxonomy" id="3127016"/>
    <lineage>
        <taxon>Bacteria</taxon>
        <taxon>Bacillati</taxon>
        <taxon>Candidatus Dormiibacterota</taxon>
        <taxon>Candidatus Dormibacteria</taxon>
        <taxon>Candidatus Dormibacterales</taxon>
        <taxon>Candidatus Dormibacteraceae</taxon>
        <taxon>Candidatus Nephthysia</taxon>
    </lineage>
</organism>
<dbReference type="Gene3D" id="3.40.50.1220">
    <property type="entry name" value="TPP-binding domain"/>
    <property type="match status" value="1"/>
</dbReference>
<keyword evidence="6 7" id="KW-0464">Manganese</keyword>
<dbReference type="GO" id="GO:0000287">
    <property type="term" value="F:magnesium ion binding"/>
    <property type="evidence" value="ECO:0007669"/>
    <property type="project" value="UniProtKB-UniRule"/>
</dbReference>
<comment type="function">
    <text evidence="7">Catalyzes the thiamine diphosphate-dependent decarboxylation of 2-oxoglutarate and the subsequent addition of the resulting succinic semialdehyde-thiamine pyrophosphate anion to isochorismate to yield 2-succinyl-5-enolpyruvyl-6-hydroxy-3-cyclohexene-1-carboxylate (SEPHCHC).</text>
</comment>
<dbReference type="PIRSF" id="PIRSF004983">
    <property type="entry name" value="MenD"/>
    <property type="match status" value="1"/>
</dbReference>
<dbReference type="EC" id="2.2.1.9" evidence="7"/>
<dbReference type="Proteomes" id="UP000612893">
    <property type="component" value="Unassembled WGS sequence"/>
</dbReference>